<evidence type="ECO:0000313" key="7">
    <source>
        <dbReference type="EMBL" id="EHO43192.1"/>
    </source>
</evidence>
<dbReference type="PROSITE" id="PS51935">
    <property type="entry name" value="NLPC_P60"/>
    <property type="match status" value="1"/>
</dbReference>
<protein>
    <submittedName>
        <fullName evidence="6">Cell wall-associated hydrolase, NlpC family</fullName>
    </submittedName>
    <submittedName>
        <fullName evidence="7">NLP/P60 protein</fullName>
    </submittedName>
</protein>
<dbReference type="Pfam" id="PF00877">
    <property type="entry name" value="NLPC_P60"/>
    <property type="match status" value="1"/>
</dbReference>
<dbReference type="InterPro" id="IPR041382">
    <property type="entry name" value="SH3_16"/>
</dbReference>
<evidence type="ECO:0000313" key="6">
    <source>
        <dbReference type="EMBL" id="APF19286.1"/>
    </source>
</evidence>
<dbReference type="Proteomes" id="UP000183868">
    <property type="component" value="Chromosome"/>
</dbReference>
<dbReference type="EMBL" id="CP018099">
    <property type="protein sequence ID" value="APF19286.1"/>
    <property type="molecule type" value="Genomic_DNA"/>
</dbReference>
<gene>
    <name evidence="6" type="ORF">Cabys_2537</name>
    <name evidence="7" type="ORF">Calab_3594</name>
</gene>
<evidence type="ECO:0000313" key="9">
    <source>
        <dbReference type="Proteomes" id="UP000183868"/>
    </source>
</evidence>
<dbReference type="HOGENOM" id="CLU_016043_13_2_0"/>
<dbReference type="PANTHER" id="PTHR47053:SF1">
    <property type="entry name" value="MUREIN DD-ENDOPEPTIDASE MEPH-RELATED"/>
    <property type="match status" value="1"/>
</dbReference>
<evidence type="ECO:0000256" key="4">
    <source>
        <dbReference type="ARBA" id="ARBA00022807"/>
    </source>
</evidence>
<keyword evidence="8" id="KW-1185">Reference proteome</keyword>
<dbReference type="Pfam" id="PF08239">
    <property type="entry name" value="SH3_3"/>
    <property type="match status" value="1"/>
</dbReference>
<evidence type="ECO:0000256" key="3">
    <source>
        <dbReference type="ARBA" id="ARBA00022801"/>
    </source>
</evidence>
<dbReference type="MEROPS" id="C40.004"/>
<dbReference type="EMBL" id="CM001402">
    <property type="protein sequence ID" value="EHO43192.1"/>
    <property type="molecule type" value="Genomic_DNA"/>
</dbReference>
<keyword evidence="4" id="KW-0788">Thiol protease</keyword>
<comment type="similarity">
    <text evidence="1">Belongs to the peptidase C40 family.</text>
</comment>
<evidence type="ECO:0000256" key="1">
    <source>
        <dbReference type="ARBA" id="ARBA00007074"/>
    </source>
</evidence>
<dbReference type="Proteomes" id="UP000004671">
    <property type="component" value="Chromosome"/>
</dbReference>
<name>H1XYC5_CALAY</name>
<accession>H1XYC5</accession>
<proteinExistence type="inferred from homology"/>
<reference evidence="6 9" key="2">
    <citation type="submission" date="2016-11" db="EMBL/GenBank/DDBJ databases">
        <title>Genomic analysis of Caldithrix abyssi and proposal of a novel bacterial phylum Caldithrichaeota.</title>
        <authorList>
            <person name="Kublanov I."/>
            <person name="Sigalova O."/>
            <person name="Gavrilov S."/>
            <person name="Lebedinsky A."/>
            <person name="Ivanova N."/>
            <person name="Daum C."/>
            <person name="Reddy T."/>
            <person name="Klenk H.P."/>
            <person name="Goker M."/>
            <person name="Reva O."/>
            <person name="Miroshnichenko M."/>
            <person name="Kyprides N."/>
            <person name="Woyke T."/>
            <person name="Gelfand M."/>
        </authorList>
    </citation>
    <scope>NUCLEOTIDE SEQUENCE [LARGE SCALE GENOMIC DNA]</scope>
    <source>
        <strain evidence="6 9">LF13</strain>
    </source>
</reference>
<dbReference type="OrthoDB" id="9808890at2"/>
<organism evidence="7 8">
    <name type="scientific">Caldithrix abyssi DSM 13497</name>
    <dbReference type="NCBI Taxonomy" id="880073"/>
    <lineage>
        <taxon>Bacteria</taxon>
        <taxon>Pseudomonadati</taxon>
        <taxon>Calditrichota</taxon>
        <taxon>Calditrichia</taxon>
        <taxon>Calditrichales</taxon>
        <taxon>Calditrichaceae</taxon>
        <taxon>Caldithrix</taxon>
    </lineage>
</organism>
<dbReference type="Pfam" id="PF18348">
    <property type="entry name" value="SH3_16"/>
    <property type="match status" value="1"/>
</dbReference>
<keyword evidence="3 6" id="KW-0378">Hydrolase</keyword>
<dbReference type="SUPFAM" id="SSF54001">
    <property type="entry name" value="Cysteine proteinases"/>
    <property type="match status" value="1"/>
</dbReference>
<dbReference type="AlphaFoldDB" id="H1XYC5"/>
<dbReference type="GO" id="GO:0008234">
    <property type="term" value="F:cysteine-type peptidase activity"/>
    <property type="evidence" value="ECO:0007669"/>
    <property type="project" value="UniProtKB-KW"/>
</dbReference>
<reference evidence="7 8" key="1">
    <citation type="submission" date="2011-09" db="EMBL/GenBank/DDBJ databases">
        <title>The permanent draft genome of Caldithrix abyssi DSM 13497.</title>
        <authorList>
            <consortium name="US DOE Joint Genome Institute (JGI-PGF)"/>
            <person name="Lucas S."/>
            <person name="Han J."/>
            <person name="Lapidus A."/>
            <person name="Bruce D."/>
            <person name="Goodwin L."/>
            <person name="Pitluck S."/>
            <person name="Peters L."/>
            <person name="Kyrpides N."/>
            <person name="Mavromatis K."/>
            <person name="Ivanova N."/>
            <person name="Mikhailova N."/>
            <person name="Chertkov O."/>
            <person name="Detter J.C."/>
            <person name="Tapia R."/>
            <person name="Han C."/>
            <person name="Land M."/>
            <person name="Hauser L."/>
            <person name="Markowitz V."/>
            <person name="Cheng J.-F."/>
            <person name="Hugenholtz P."/>
            <person name="Woyke T."/>
            <person name="Wu D."/>
            <person name="Spring S."/>
            <person name="Brambilla E."/>
            <person name="Klenk H.-P."/>
            <person name="Eisen J.A."/>
        </authorList>
    </citation>
    <scope>NUCLEOTIDE SEQUENCE [LARGE SCALE GENOMIC DNA]</scope>
    <source>
        <strain evidence="7 8">DSM 13497</strain>
    </source>
</reference>
<dbReference type="Gene3D" id="3.90.1720.10">
    <property type="entry name" value="endopeptidase domain like (from Nostoc punctiforme)"/>
    <property type="match status" value="1"/>
</dbReference>
<dbReference type="PaxDb" id="880073-Calab_3594"/>
<evidence type="ECO:0000256" key="2">
    <source>
        <dbReference type="ARBA" id="ARBA00022670"/>
    </source>
</evidence>
<evidence type="ECO:0000313" key="8">
    <source>
        <dbReference type="Proteomes" id="UP000004671"/>
    </source>
</evidence>
<dbReference type="Gene3D" id="2.30.30.40">
    <property type="entry name" value="SH3 Domains"/>
    <property type="match status" value="2"/>
</dbReference>
<dbReference type="RefSeq" id="WP_006930725.1">
    <property type="nucleotide sequence ID" value="NZ_CM001402.1"/>
</dbReference>
<dbReference type="GO" id="GO:0006508">
    <property type="term" value="P:proteolysis"/>
    <property type="evidence" value="ECO:0007669"/>
    <property type="project" value="UniProtKB-KW"/>
</dbReference>
<dbReference type="eggNOG" id="COG0791">
    <property type="taxonomic scope" value="Bacteria"/>
</dbReference>
<dbReference type="STRING" id="880073.Cabys_2537"/>
<dbReference type="InterPro" id="IPR051202">
    <property type="entry name" value="Peptidase_C40"/>
</dbReference>
<keyword evidence="2" id="KW-0645">Protease</keyword>
<dbReference type="InParanoid" id="H1XYC5"/>
<dbReference type="InterPro" id="IPR003646">
    <property type="entry name" value="SH3-like_bac-type"/>
</dbReference>
<dbReference type="PANTHER" id="PTHR47053">
    <property type="entry name" value="MUREIN DD-ENDOPEPTIDASE MEPH-RELATED"/>
    <property type="match status" value="1"/>
</dbReference>
<dbReference type="InterPro" id="IPR000064">
    <property type="entry name" value="NLP_P60_dom"/>
</dbReference>
<dbReference type="InterPro" id="IPR038765">
    <property type="entry name" value="Papain-like_cys_pep_sf"/>
</dbReference>
<dbReference type="KEGG" id="caby:Cabys_2537"/>
<evidence type="ECO:0000259" key="5">
    <source>
        <dbReference type="PROSITE" id="PS51935"/>
    </source>
</evidence>
<sequence>MQYFVNVTFANIYRKPTFHCEVDTQAVLWEELQVEEKIESFYRVQTEDHYEGWINEHQVAVCHRPQEERRMVTALAQKVYNAPDASAEVMRTVGAGSTLPIVQEKNGWYEVLLPDEKRGFVPNEAFAPPPGFSRDGLLQIARRFLGVTYVWGGKTPFGLDCSGFVQLSLKLLGKNVRRDAWMQFEDSHPVSKSPKDARAGDLYFFSENGDKITHVAITMGGQKFIHARGMVRINSLKEDDPEFTPDLLHDFVEVRTFF</sequence>
<feature type="domain" description="NlpC/P60" evidence="5">
    <location>
        <begin position="131"/>
        <end position="258"/>
    </location>
</feature>